<feature type="region of interest" description="Disordered" evidence="6">
    <location>
        <begin position="32"/>
        <end position="81"/>
    </location>
</feature>
<sequence length="444" mass="47779">MALRQAVRVPGAGLRMSAVAPVRPVRSVLARAEPPSGAKVTREYREDTGEVTAPGASQTTRRESDGLYVNADGPRPVPRKDNMSKEMKARLRQEYTGLGGAENKAVEEEEEEDDFTLPMPPRMRPVIAAAAVETVEAPAAASAAAVPAAEPAAPAPAAVAAAVAAPAAGDFTARPAGATVTGAQASTSEPATAPPKTHSSKFVVDENENLKSTPEMRAWTWVSISMMGATFAEALNKVNGFDDAVSLGAAVFLAYVMADLGTGVYHWGVDNYGDGNTPVFGRQIAAFQGHHQRPWTITQREFANNLHQVFQPAAYPAAGLLAICPAMSVGWDAWASSFLFLVCMSQQFHAWSHMKKSELSPVVVALQDAGVLISRKQHGAHHRAPFEGNYCIVSGWWNGILDKSRFFRKAEKFIFDYTGIEPRCWEMPTEDWKELERPGASTSA</sequence>
<evidence type="ECO:0000256" key="5">
    <source>
        <dbReference type="ARBA" id="ARBA00023136"/>
    </source>
</evidence>
<keyword evidence="5" id="KW-0472">Membrane</keyword>
<dbReference type="Gramene" id="PNW72323">
    <property type="protein sequence ID" value="PNW72323"/>
    <property type="gene ID" value="CHLRE_16g673001v5"/>
</dbReference>
<dbReference type="PaxDb" id="3055-EDP01256"/>
<feature type="region of interest" description="Disordered" evidence="6">
    <location>
        <begin position="180"/>
        <end position="199"/>
    </location>
</feature>
<proteinExistence type="inferred from homology"/>
<feature type="domain" description="Lipid desaturase" evidence="7">
    <location>
        <begin position="255"/>
        <end position="425"/>
    </location>
</feature>
<dbReference type="Proteomes" id="UP000006906">
    <property type="component" value="Chromosome 16"/>
</dbReference>
<evidence type="ECO:0000259" key="7">
    <source>
        <dbReference type="Pfam" id="PF10520"/>
    </source>
</evidence>
<dbReference type="UniPathway" id="UPA00199"/>
<gene>
    <name evidence="8" type="ORF">CHLRE_16g673001v5</name>
</gene>
<dbReference type="FunCoup" id="A0A2K3CVL1">
    <property type="interactions" value="628"/>
</dbReference>
<keyword evidence="4" id="KW-1133">Transmembrane helix</keyword>
<dbReference type="OrthoDB" id="5103at2759"/>
<dbReference type="EMBL" id="CM008977">
    <property type="protein sequence ID" value="PNW72323.1"/>
    <property type="molecule type" value="Genomic_DNA"/>
</dbReference>
<reference evidence="8 9" key="1">
    <citation type="journal article" date="2007" name="Science">
        <title>The Chlamydomonas genome reveals the evolution of key animal and plant functions.</title>
        <authorList>
            <person name="Merchant S.S."/>
            <person name="Prochnik S.E."/>
            <person name="Vallon O."/>
            <person name="Harris E.H."/>
            <person name="Karpowicz S.J."/>
            <person name="Witman G.B."/>
            <person name="Terry A."/>
            <person name="Salamov A."/>
            <person name="Fritz-Laylin L.K."/>
            <person name="Marechal-Drouard L."/>
            <person name="Marshall W.F."/>
            <person name="Qu L.H."/>
            <person name="Nelson D.R."/>
            <person name="Sanderfoot A.A."/>
            <person name="Spalding M.H."/>
            <person name="Kapitonov V.V."/>
            <person name="Ren Q."/>
            <person name="Ferris P."/>
            <person name="Lindquist E."/>
            <person name="Shapiro H."/>
            <person name="Lucas S.M."/>
            <person name="Grimwood J."/>
            <person name="Schmutz J."/>
            <person name="Cardol P."/>
            <person name="Cerutti H."/>
            <person name="Chanfreau G."/>
            <person name="Chen C.L."/>
            <person name="Cognat V."/>
            <person name="Croft M.T."/>
            <person name="Dent R."/>
            <person name="Dutcher S."/>
            <person name="Fernandez E."/>
            <person name="Fukuzawa H."/>
            <person name="Gonzalez-Ballester D."/>
            <person name="Gonzalez-Halphen D."/>
            <person name="Hallmann A."/>
            <person name="Hanikenne M."/>
            <person name="Hippler M."/>
            <person name="Inwood W."/>
            <person name="Jabbari K."/>
            <person name="Kalanon M."/>
            <person name="Kuras R."/>
            <person name="Lefebvre P.A."/>
            <person name="Lemaire S.D."/>
            <person name="Lobanov A.V."/>
            <person name="Lohr M."/>
            <person name="Manuell A."/>
            <person name="Meier I."/>
            <person name="Mets L."/>
            <person name="Mittag M."/>
            <person name="Mittelmeier T."/>
            <person name="Moroney J.V."/>
            <person name="Moseley J."/>
            <person name="Napoli C."/>
            <person name="Nedelcu A.M."/>
            <person name="Niyogi K."/>
            <person name="Novoselov S.V."/>
            <person name="Paulsen I.T."/>
            <person name="Pazour G."/>
            <person name="Purton S."/>
            <person name="Ral J.P."/>
            <person name="Riano-Pachon D.M."/>
            <person name="Riekhof W."/>
            <person name="Rymarquis L."/>
            <person name="Schroda M."/>
            <person name="Stern D."/>
            <person name="Umen J."/>
            <person name="Willows R."/>
            <person name="Wilson N."/>
            <person name="Zimmer S.L."/>
            <person name="Allmer J."/>
            <person name="Balk J."/>
            <person name="Bisova K."/>
            <person name="Chen C.J."/>
            <person name="Elias M."/>
            <person name="Gendler K."/>
            <person name="Hauser C."/>
            <person name="Lamb M.R."/>
            <person name="Ledford H."/>
            <person name="Long J.C."/>
            <person name="Minagawa J."/>
            <person name="Page M.D."/>
            <person name="Pan J."/>
            <person name="Pootakham W."/>
            <person name="Roje S."/>
            <person name="Rose A."/>
            <person name="Stahlberg E."/>
            <person name="Terauchi A.M."/>
            <person name="Yang P."/>
            <person name="Ball S."/>
            <person name="Bowler C."/>
            <person name="Dieckmann C.L."/>
            <person name="Gladyshev V.N."/>
            <person name="Green P."/>
            <person name="Jorgensen R."/>
            <person name="Mayfield S."/>
            <person name="Mueller-Roeber B."/>
            <person name="Rajamani S."/>
            <person name="Sayre R.T."/>
            <person name="Brokstein P."/>
            <person name="Dubchak I."/>
            <person name="Goodstein D."/>
            <person name="Hornick L."/>
            <person name="Huang Y.W."/>
            <person name="Jhaveri J."/>
            <person name="Luo Y."/>
            <person name="Martinez D."/>
            <person name="Ngau W.C."/>
            <person name="Otillar B."/>
            <person name="Poliakov A."/>
            <person name="Porter A."/>
            <person name="Szajkowski L."/>
            <person name="Werner G."/>
            <person name="Zhou K."/>
            <person name="Grigoriev I.V."/>
            <person name="Rokhsar D.S."/>
            <person name="Grossman A.R."/>
        </authorList>
    </citation>
    <scope>NUCLEOTIDE SEQUENCE [LARGE SCALE GENOMIC DNA]</scope>
    <source>
        <strain evidence="9">CC-503</strain>
    </source>
</reference>
<dbReference type="ExpressionAtlas" id="A0A2K3CVL1">
    <property type="expression patterns" value="baseline and differential"/>
</dbReference>
<dbReference type="GO" id="GO:0016020">
    <property type="term" value="C:membrane"/>
    <property type="evidence" value="ECO:0007669"/>
    <property type="project" value="UniProtKB-SubCell"/>
</dbReference>
<evidence type="ECO:0000256" key="3">
    <source>
        <dbReference type="ARBA" id="ARBA00022692"/>
    </source>
</evidence>
<dbReference type="PANTHER" id="PTHR48231:SF1">
    <property type="entry name" value="OS08G0187900 PROTEIN"/>
    <property type="match status" value="1"/>
</dbReference>
<dbReference type="Pfam" id="PF10520">
    <property type="entry name" value="Lipid_desat"/>
    <property type="match status" value="1"/>
</dbReference>
<evidence type="ECO:0000313" key="8">
    <source>
        <dbReference type="EMBL" id="PNW72323.1"/>
    </source>
</evidence>
<dbReference type="AlphaFoldDB" id="A0A2K3CVL1"/>
<name>A0A2K3CVL1_CHLRE</name>
<dbReference type="KEGG" id="cre:CHLRE_16g673001v5"/>
<evidence type="ECO:0000256" key="6">
    <source>
        <dbReference type="SAM" id="MobiDB-lite"/>
    </source>
</evidence>
<dbReference type="STRING" id="3055.A0A2K3CVL1"/>
<dbReference type="PANTHER" id="PTHR48231">
    <property type="entry name" value="TMEM189_B_DMAIN DOMAIN-CONTAINING PROTEIN"/>
    <property type="match status" value="1"/>
</dbReference>
<feature type="compositionally biased region" description="Polar residues" evidence="6">
    <location>
        <begin position="181"/>
        <end position="190"/>
    </location>
</feature>
<evidence type="ECO:0000256" key="2">
    <source>
        <dbReference type="ARBA" id="ARBA00007620"/>
    </source>
</evidence>
<dbReference type="GeneID" id="5721412"/>
<organism evidence="8 9">
    <name type="scientific">Chlamydomonas reinhardtii</name>
    <name type="common">Chlamydomonas smithii</name>
    <dbReference type="NCBI Taxonomy" id="3055"/>
    <lineage>
        <taxon>Eukaryota</taxon>
        <taxon>Viridiplantae</taxon>
        <taxon>Chlorophyta</taxon>
        <taxon>core chlorophytes</taxon>
        <taxon>Chlorophyceae</taxon>
        <taxon>CS clade</taxon>
        <taxon>Chlamydomonadales</taxon>
        <taxon>Chlamydomonadaceae</taxon>
        <taxon>Chlamydomonas</taxon>
    </lineage>
</organism>
<dbReference type="RefSeq" id="XP_001695919.2">
    <property type="nucleotide sequence ID" value="XM_001695867.2"/>
</dbReference>
<keyword evidence="3" id="KW-0812">Transmembrane</keyword>
<comment type="similarity">
    <text evidence="2">Belongs to the fatty acid desaturase CarF family.</text>
</comment>
<dbReference type="GO" id="GO:0006631">
    <property type="term" value="P:fatty acid metabolic process"/>
    <property type="evidence" value="ECO:0007669"/>
    <property type="project" value="UniProtKB-UniPathway"/>
</dbReference>
<evidence type="ECO:0000313" key="9">
    <source>
        <dbReference type="Proteomes" id="UP000006906"/>
    </source>
</evidence>
<comment type="subcellular location">
    <subcellularLocation>
        <location evidence="1">Membrane</location>
        <topology evidence="1">Multi-pass membrane protein</topology>
    </subcellularLocation>
</comment>
<evidence type="ECO:0000256" key="4">
    <source>
        <dbReference type="ARBA" id="ARBA00022989"/>
    </source>
</evidence>
<dbReference type="InParanoid" id="A0A2K3CVL1"/>
<keyword evidence="9" id="KW-1185">Reference proteome</keyword>
<dbReference type="InterPro" id="IPR019547">
    <property type="entry name" value="Lipid_desat"/>
</dbReference>
<protein>
    <recommendedName>
        <fullName evidence="7">Lipid desaturase domain-containing protein</fullName>
    </recommendedName>
</protein>
<accession>A0A2K3CVL1</accession>
<evidence type="ECO:0000256" key="1">
    <source>
        <dbReference type="ARBA" id="ARBA00004141"/>
    </source>
</evidence>